<dbReference type="Gene3D" id="3.40.50.2300">
    <property type="match status" value="2"/>
</dbReference>
<comment type="subcellular location">
    <subcellularLocation>
        <location evidence="1">Cell membrane</location>
        <topology evidence="1">Lipid-anchor</topology>
    </subcellularLocation>
</comment>
<evidence type="ECO:0000256" key="2">
    <source>
        <dbReference type="ARBA" id="ARBA00008610"/>
    </source>
</evidence>
<dbReference type="PANTHER" id="PTHR34296:SF2">
    <property type="entry name" value="ABC TRANSPORTER GUANOSINE-BINDING PROTEIN NUPN"/>
    <property type="match status" value="1"/>
</dbReference>
<keyword evidence="4 7" id="KW-0732">Signal</keyword>
<evidence type="ECO:0000256" key="7">
    <source>
        <dbReference type="SAM" id="SignalP"/>
    </source>
</evidence>
<keyword evidence="10" id="KW-1185">Reference proteome</keyword>
<dbReference type="CDD" id="cd06354">
    <property type="entry name" value="PBP1_PrnA-like"/>
    <property type="match status" value="1"/>
</dbReference>
<dbReference type="RefSeq" id="WP_191770240.1">
    <property type="nucleotide sequence ID" value="NZ_JACSRA010000044.1"/>
</dbReference>
<evidence type="ECO:0000256" key="5">
    <source>
        <dbReference type="ARBA" id="ARBA00023136"/>
    </source>
</evidence>
<reference evidence="9 10" key="1">
    <citation type="submission" date="2020-08" db="EMBL/GenBank/DDBJ databases">
        <title>A Genomic Blueprint of the Chicken Gut Microbiome.</title>
        <authorList>
            <person name="Gilroy R."/>
            <person name="Ravi A."/>
            <person name="Getino M."/>
            <person name="Pursley I."/>
            <person name="Horton D.L."/>
            <person name="Alikhan N.-F."/>
            <person name="Baker D."/>
            <person name="Gharbi K."/>
            <person name="Hall N."/>
            <person name="Watson M."/>
            <person name="Adriaenssens E.M."/>
            <person name="Foster-Nyarko E."/>
            <person name="Jarju S."/>
            <person name="Secka A."/>
            <person name="Antonio M."/>
            <person name="Oren A."/>
            <person name="Chaudhuri R."/>
            <person name="La Ragione R.M."/>
            <person name="Hildebrand F."/>
            <person name="Pallen M.J."/>
        </authorList>
    </citation>
    <scope>NUCLEOTIDE SEQUENCE [LARGE SCALE GENOMIC DNA]</scope>
    <source>
        <strain evidence="9 10">Sa3CVN1</strain>
    </source>
</reference>
<dbReference type="Proteomes" id="UP000627781">
    <property type="component" value="Unassembled WGS sequence"/>
</dbReference>
<dbReference type="EMBL" id="JACSRA010000044">
    <property type="protein sequence ID" value="MBD7913331.1"/>
    <property type="molecule type" value="Genomic_DNA"/>
</dbReference>
<dbReference type="PANTHER" id="PTHR34296">
    <property type="entry name" value="TRANSCRIPTIONAL ACTIVATOR PROTEIN MED"/>
    <property type="match status" value="1"/>
</dbReference>
<evidence type="ECO:0000256" key="4">
    <source>
        <dbReference type="ARBA" id="ARBA00022729"/>
    </source>
</evidence>
<protein>
    <submittedName>
        <fullName evidence="9">BMP family ABC transporter substrate-binding protein</fullName>
    </submittedName>
</protein>
<dbReference type="PROSITE" id="PS51257">
    <property type="entry name" value="PROKAR_LIPOPROTEIN"/>
    <property type="match status" value="1"/>
</dbReference>
<evidence type="ECO:0000256" key="6">
    <source>
        <dbReference type="ARBA" id="ARBA00023288"/>
    </source>
</evidence>
<accession>A0ABR8PYS9</accession>
<evidence type="ECO:0000313" key="10">
    <source>
        <dbReference type="Proteomes" id="UP000627781"/>
    </source>
</evidence>
<evidence type="ECO:0000256" key="1">
    <source>
        <dbReference type="ARBA" id="ARBA00004193"/>
    </source>
</evidence>
<dbReference type="InterPro" id="IPR050957">
    <property type="entry name" value="BMP_lipoprotein"/>
</dbReference>
<keyword evidence="3" id="KW-1003">Cell membrane</keyword>
<proteinExistence type="inferred from homology"/>
<evidence type="ECO:0000313" key="9">
    <source>
        <dbReference type="EMBL" id="MBD7913331.1"/>
    </source>
</evidence>
<feature type="domain" description="ABC transporter substrate-binding protein PnrA-like" evidence="8">
    <location>
        <begin position="35"/>
        <end position="357"/>
    </location>
</feature>
<organism evidence="9 10">
    <name type="scientific">Clostridium cibarium</name>
    <dbReference type="NCBI Taxonomy" id="2762247"/>
    <lineage>
        <taxon>Bacteria</taxon>
        <taxon>Bacillati</taxon>
        <taxon>Bacillota</taxon>
        <taxon>Clostridia</taxon>
        <taxon>Eubacteriales</taxon>
        <taxon>Clostridiaceae</taxon>
        <taxon>Clostridium</taxon>
    </lineage>
</organism>
<name>A0ABR8PYS9_9CLOT</name>
<dbReference type="SUPFAM" id="SSF53822">
    <property type="entry name" value="Periplasmic binding protein-like I"/>
    <property type="match status" value="1"/>
</dbReference>
<evidence type="ECO:0000256" key="3">
    <source>
        <dbReference type="ARBA" id="ARBA00022475"/>
    </source>
</evidence>
<keyword evidence="5" id="KW-0472">Membrane</keyword>
<sequence length="363" mass="38852">MKKKSIALALTSLLLTGLMAGCGNGDTGKKSSLKVGMVTDSGTIDDKSFNQGSWEGILKAKDEFGITEKYLQPDGQTLADYTSKIKDLYDGGFKFIVAPGFKFEQAIFESQDKYKDAKFIIIDGSPNNGLEGDKKQAKVGDNTVAVFFAEQESGFMAGVAAAVELKDGDLGFVGGMEIPAVQKFNWGFQQGVKYANEKLGTKVSLKAENIVYQGTFNSADAGQQIAATMYSRGVKAIFTAAGGTGTGVITEAKTRAKKGEKVWAIGVDTDQYDEGIYENGKSAVLTSAMKKIDNTTYKLIKDELDGNFPGGQTLTLDAKTDSVGIPDKNPNLSEATTKTCKDVFEKIKSGEIKVSNEQGNLIK</sequence>
<dbReference type="InterPro" id="IPR003760">
    <property type="entry name" value="PnrA-like"/>
</dbReference>
<feature type="signal peptide" evidence="7">
    <location>
        <begin position="1"/>
        <end position="20"/>
    </location>
</feature>
<evidence type="ECO:0000259" key="8">
    <source>
        <dbReference type="Pfam" id="PF02608"/>
    </source>
</evidence>
<comment type="caution">
    <text evidence="9">The sequence shown here is derived from an EMBL/GenBank/DDBJ whole genome shotgun (WGS) entry which is preliminary data.</text>
</comment>
<gene>
    <name evidence="9" type="ORF">H9661_18410</name>
</gene>
<feature type="chain" id="PRO_5047485068" evidence="7">
    <location>
        <begin position="21"/>
        <end position="363"/>
    </location>
</feature>
<dbReference type="Pfam" id="PF02608">
    <property type="entry name" value="Bmp"/>
    <property type="match status" value="1"/>
</dbReference>
<keyword evidence="6" id="KW-0449">Lipoprotein</keyword>
<dbReference type="InterPro" id="IPR028082">
    <property type="entry name" value="Peripla_BP_I"/>
</dbReference>
<comment type="similarity">
    <text evidence="2">Belongs to the BMP lipoprotein family.</text>
</comment>